<name>A0A271IZI9_9BACT</name>
<evidence type="ECO:0000259" key="7">
    <source>
        <dbReference type="PROSITE" id="PS50109"/>
    </source>
</evidence>
<dbReference type="InterPro" id="IPR039554">
    <property type="entry name" value="HigA2-like_HTH"/>
</dbReference>
<accession>A0A271IZI9</accession>
<dbReference type="Pfam" id="PF02518">
    <property type="entry name" value="HATPase_c"/>
    <property type="match status" value="1"/>
</dbReference>
<comment type="catalytic activity">
    <reaction evidence="1">
        <text>ATP + protein L-histidine = ADP + protein N-phospho-L-histidine.</text>
        <dbReference type="EC" id="2.7.13.3"/>
    </reaction>
</comment>
<dbReference type="InterPro" id="IPR050482">
    <property type="entry name" value="Sensor_HK_TwoCompSys"/>
</dbReference>
<dbReference type="SUPFAM" id="SSF55785">
    <property type="entry name" value="PYP-like sensor domain (PAS domain)"/>
    <property type="match status" value="2"/>
</dbReference>
<dbReference type="InterPro" id="IPR010982">
    <property type="entry name" value="Lambda_DNA-bd_dom_sf"/>
</dbReference>
<evidence type="ECO:0000313" key="11">
    <source>
        <dbReference type="Proteomes" id="UP000216339"/>
    </source>
</evidence>
<dbReference type="AlphaFoldDB" id="A0A271IZI9"/>
<dbReference type="GO" id="GO:0004673">
    <property type="term" value="F:protein histidine kinase activity"/>
    <property type="evidence" value="ECO:0007669"/>
    <property type="project" value="UniProtKB-EC"/>
</dbReference>
<dbReference type="Pfam" id="PF13188">
    <property type="entry name" value="PAS_8"/>
    <property type="match status" value="1"/>
</dbReference>
<feature type="region of interest" description="Disordered" evidence="6">
    <location>
        <begin position="538"/>
        <end position="564"/>
    </location>
</feature>
<dbReference type="Gene3D" id="1.10.260.40">
    <property type="entry name" value="lambda repressor-like DNA-binding domains"/>
    <property type="match status" value="1"/>
</dbReference>
<dbReference type="GO" id="GO:0003677">
    <property type="term" value="F:DNA binding"/>
    <property type="evidence" value="ECO:0007669"/>
    <property type="project" value="InterPro"/>
</dbReference>
<feature type="domain" description="HTH cro/C1-type" evidence="9">
    <location>
        <begin position="20"/>
        <end position="66"/>
    </location>
</feature>
<dbReference type="PROSITE" id="PS50943">
    <property type="entry name" value="HTH_CROC1"/>
    <property type="match status" value="1"/>
</dbReference>
<dbReference type="NCBIfam" id="TIGR00229">
    <property type="entry name" value="sensory_box"/>
    <property type="match status" value="1"/>
</dbReference>
<feature type="domain" description="Histidine kinase" evidence="7">
    <location>
        <begin position="462"/>
        <end position="554"/>
    </location>
</feature>
<dbReference type="Pfam" id="PF13744">
    <property type="entry name" value="HTH_37"/>
    <property type="match status" value="1"/>
</dbReference>
<dbReference type="InterPro" id="IPR036890">
    <property type="entry name" value="HATPase_C_sf"/>
</dbReference>
<organism evidence="10 11">
    <name type="scientific">Rubrivirga marina</name>
    <dbReference type="NCBI Taxonomy" id="1196024"/>
    <lineage>
        <taxon>Bacteria</taxon>
        <taxon>Pseudomonadati</taxon>
        <taxon>Rhodothermota</taxon>
        <taxon>Rhodothermia</taxon>
        <taxon>Rhodothermales</taxon>
        <taxon>Rubricoccaceae</taxon>
        <taxon>Rubrivirga</taxon>
    </lineage>
</organism>
<dbReference type="EC" id="2.7.13.3" evidence="2"/>
<evidence type="ECO:0000256" key="3">
    <source>
        <dbReference type="ARBA" id="ARBA00022679"/>
    </source>
</evidence>
<comment type="caution">
    <text evidence="10">The sequence shown here is derived from an EMBL/GenBank/DDBJ whole genome shotgun (WGS) entry which is preliminary data.</text>
</comment>
<dbReference type="SUPFAM" id="SSF47413">
    <property type="entry name" value="lambda repressor-like DNA-binding domains"/>
    <property type="match status" value="1"/>
</dbReference>
<dbReference type="InterPro" id="IPR004358">
    <property type="entry name" value="Sig_transdc_His_kin-like_C"/>
</dbReference>
<dbReference type="SMART" id="SM00387">
    <property type="entry name" value="HATPase_c"/>
    <property type="match status" value="1"/>
</dbReference>
<evidence type="ECO:0000256" key="6">
    <source>
        <dbReference type="SAM" id="MobiDB-lite"/>
    </source>
</evidence>
<dbReference type="GO" id="GO:0000160">
    <property type="term" value="P:phosphorelay signal transduction system"/>
    <property type="evidence" value="ECO:0007669"/>
    <property type="project" value="UniProtKB-KW"/>
</dbReference>
<dbReference type="CDD" id="cd00130">
    <property type="entry name" value="PAS"/>
    <property type="match status" value="1"/>
</dbReference>
<dbReference type="Gene3D" id="3.30.450.20">
    <property type="entry name" value="PAS domain"/>
    <property type="match status" value="2"/>
</dbReference>
<dbReference type="SMART" id="SM00530">
    <property type="entry name" value="HTH_XRE"/>
    <property type="match status" value="1"/>
</dbReference>
<dbReference type="PANTHER" id="PTHR24421:SF58">
    <property type="entry name" value="SIGNAL TRANSDUCTION HISTIDINE-PROTEIN KINASE_PHOSPHATASE UHPB"/>
    <property type="match status" value="1"/>
</dbReference>
<dbReference type="SUPFAM" id="SSF55874">
    <property type="entry name" value="ATPase domain of HSP90 chaperone/DNA topoisomerase II/histidine kinase"/>
    <property type="match status" value="1"/>
</dbReference>
<evidence type="ECO:0000259" key="9">
    <source>
        <dbReference type="PROSITE" id="PS50943"/>
    </source>
</evidence>
<dbReference type="RefSeq" id="WP_095510063.1">
    <property type="nucleotide sequence ID" value="NZ_MQWD01000001.1"/>
</dbReference>
<proteinExistence type="predicted"/>
<dbReference type="EMBL" id="MQWD01000001">
    <property type="protein sequence ID" value="PAP76408.1"/>
    <property type="molecule type" value="Genomic_DNA"/>
</dbReference>
<evidence type="ECO:0000313" key="10">
    <source>
        <dbReference type="EMBL" id="PAP76408.1"/>
    </source>
</evidence>
<evidence type="ECO:0000256" key="4">
    <source>
        <dbReference type="ARBA" id="ARBA00022777"/>
    </source>
</evidence>
<dbReference type="PANTHER" id="PTHR24421">
    <property type="entry name" value="NITRATE/NITRITE SENSOR PROTEIN NARX-RELATED"/>
    <property type="match status" value="1"/>
</dbReference>
<dbReference type="PROSITE" id="PS50109">
    <property type="entry name" value="HIS_KIN"/>
    <property type="match status" value="1"/>
</dbReference>
<keyword evidence="5" id="KW-0902">Two-component regulatory system</keyword>
<gene>
    <name evidence="10" type="ORF">BSZ37_08095</name>
</gene>
<dbReference type="Proteomes" id="UP000216339">
    <property type="component" value="Unassembled WGS sequence"/>
</dbReference>
<feature type="domain" description="PAS" evidence="8">
    <location>
        <begin position="82"/>
        <end position="156"/>
    </location>
</feature>
<dbReference type="InterPro" id="IPR003594">
    <property type="entry name" value="HATPase_dom"/>
</dbReference>
<dbReference type="OrthoDB" id="5401121at2"/>
<dbReference type="SMART" id="SM00091">
    <property type="entry name" value="PAS"/>
    <property type="match status" value="2"/>
</dbReference>
<keyword evidence="4" id="KW-0418">Kinase</keyword>
<dbReference type="InterPro" id="IPR005467">
    <property type="entry name" value="His_kinase_dom"/>
</dbReference>
<protein>
    <recommendedName>
        <fullName evidence="2">histidine kinase</fullName>
        <ecNumber evidence="2">2.7.13.3</ecNumber>
    </recommendedName>
</protein>
<dbReference type="PRINTS" id="PR00344">
    <property type="entry name" value="BCTRLSENSOR"/>
</dbReference>
<dbReference type="InterPro" id="IPR001387">
    <property type="entry name" value="Cro/C1-type_HTH"/>
</dbReference>
<dbReference type="CDD" id="cd00093">
    <property type="entry name" value="HTH_XRE"/>
    <property type="match status" value="1"/>
</dbReference>
<dbReference type="InterPro" id="IPR000014">
    <property type="entry name" value="PAS"/>
</dbReference>
<dbReference type="InterPro" id="IPR035965">
    <property type="entry name" value="PAS-like_dom_sf"/>
</dbReference>
<evidence type="ECO:0000256" key="2">
    <source>
        <dbReference type="ARBA" id="ARBA00012438"/>
    </source>
</evidence>
<dbReference type="PROSITE" id="PS50112">
    <property type="entry name" value="PAS"/>
    <property type="match status" value="1"/>
</dbReference>
<evidence type="ECO:0000256" key="1">
    <source>
        <dbReference type="ARBA" id="ARBA00000085"/>
    </source>
</evidence>
<dbReference type="CDD" id="cd16917">
    <property type="entry name" value="HATPase_UhpB-NarQ-NarX-like"/>
    <property type="match status" value="1"/>
</dbReference>
<evidence type="ECO:0000256" key="5">
    <source>
        <dbReference type="ARBA" id="ARBA00023012"/>
    </source>
</evidence>
<reference evidence="10 11" key="1">
    <citation type="submission" date="2016-11" db="EMBL/GenBank/DDBJ databases">
        <title>Study of marine rhodopsin-containing bacteria.</title>
        <authorList>
            <person name="Yoshizawa S."/>
            <person name="Kumagai Y."/>
            <person name="Kogure K."/>
        </authorList>
    </citation>
    <scope>NUCLEOTIDE SEQUENCE [LARGE SCALE GENOMIC DNA]</scope>
    <source>
        <strain evidence="10 11">SAORIC-28</strain>
    </source>
</reference>
<keyword evidence="11" id="KW-1185">Reference proteome</keyword>
<dbReference type="InterPro" id="IPR013656">
    <property type="entry name" value="PAS_4"/>
</dbReference>
<dbReference type="Gene3D" id="3.30.565.10">
    <property type="entry name" value="Histidine kinase-like ATPase, C-terminal domain"/>
    <property type="match status" value="1"/>
</dbReference>
<keyword evidence="3" id="KW-0808">Transferase</keyword>
<sequence length="564" mass="61769">MPSPDPPANVRLRHRLADALAQYVADEDLTQTEAAARLGVTQPRVSDLVRGKVERFSIDALVAMLERVERPVSLGLGPDAGEGALLSGVLDAVSPFVALLDPDGTILEVNRSVFEASDVTPEDVNGRPFWEGYWYGHDPDLQAVVRDACERAARGESAAYSAVVRTSETGRLPIDVTVQPVWDGAGRVTRLVASAVDVSRRAATEAAWHETETQYRTLFESIDQGFCVLEMIYRSGRAVDYRFLEANPAFQRHTGLVDPVGHTACELIPGLERYWVETYARVAETGEPARFQQGSAALGREFSVEAFRVGPAEARRVALLFTDVTEQRRAEAALRDANETLEEQVEARTYEVRHLARALTIAEQEVRRRIAYVLHDDLQQVLHGAQIEAHVADAERVGAVLDRALRLTRSLSHELSPPVLREEEVAVLLDALAEQHRQRHGLDVAVEAAGVAVPEEHLRILLYQIVGELLSNVARHAETGRATVRAERVDGRVRFEVVDQGVGFEPPAPAALRGGSGLGLPTVWERVTLVGGQLDVDSTPGRGTRVTLELPSGGGWAERERPGL</sequence>
<evidence type="ECO:0000259" key="8">
    <source>
        <dbReference type="PROSITE" id="PS50112"/>
    </source>
</evidence>
<dbReference type="Pfam" id="PF08448">
    <property type="entry name" value="PAS_4"/>
    <property type="match status" value="1"/>
</dbReference>